<dbReference type="EMBL" id="AVOT02025139">
    <property type="protein sequence ID" value="MBW0516256.1"/>
    <property type="molecule type" value="Genomic_DNA"/>
</dbReference>
<protein>
    <submittedName>
        <fullName evidence="2">Uncharacterized protein</fullName>
    </submittedName>
</protein>
<evidence type="ECO:0000256" key="1">
    <source>
        <dbReference type="SAM" id="MobiDB-lite"/>
    </source>
</evidence>
<feature type="region of interest" description="Disordered" evidence="1">
    <location>
        <begin position="31"/>
        <end position="53"/>
    </location>
</feature>
<keyword evidence="3" id="KW-1185">Reference proteome</keyword>
<accession>A0A9Q3E5G8</accession>
<organism evidence="2 3">
    <name type="scientific">Austropuccinia psidii MF-1</name>
    <dbReference type="NCBI Taxonomy" id="1389203"/>
    <lineage>
        <taxon>Eukaryota</taxon>
        <taxon>Fungi</taxon>
        <taxon>Dikarya</taxon>
        <taxon>Basidiomycota</taxon>
        <taxon>Pucciniomycotina</taxon>
        <taxon>Pucciniomycetes</taxon>
        <taxon>Pucciniales</taxon>
        <taxon>Sphaerophragmiaceae</taxon>
        <taxon>Austropuccinia</taxon>
    </lineage>
</organism>
<proteinExistence type="predicted"/>
<sequence>MEESIDFSWRRVSLLSFLPLRRSPSLSVALGHPQNQTQSLSHPGAPGRHGSSIGSPTDCSSFYILLSLEPCLESRVFTSVRLRLRLRLGSGKATRAVCYVFRAVCTGCTVPLHTHPSALSATYFPQAQAAPPLASLTSTLPIRNETLLPLVQALTDCKPIQAIARASVGVVPNRARSTLPILQSHLLCLDRLRRMLFALRSPRSFPSHFPSSTSGSSRDPSAPTSSRSSFSKSRPQPANFIKSRFPPCSSRFAKRARQSDAVFYASLYPESLTVSLSPNLNAPLSKSKTGHSMSKVDNFKGSSWRALSQNCDWFPSASSAASTISSNAQSTHSNHLADDCVPKRAQRSFKPLPASRAKCKTTFKPLSKSPSSNAITKPPVSDNKHKKRSSVSSLLAFVNPTQPSRNVASQNVPHRSSSDKVESSTGFPWRKASGTLKSFNTLLHRRRRNTPHETTSASLVSLKINTALTQTFGHNQPKQDSSKLVGESLTSLPHPDTPSSTIISFTQPLNANCATICTAKKVVAPDYNDSSAYFQPARPVKFTREVDSYNLTPKAEQQSFSESSASTHLSTPKAAVFSRSISFPDSSIAVSMDGINIKLTTEEEDLDVQEIMSNFRRIRLNKPSGLAPYSSPKRWLQESDGVSELSFDAVNSDDDTQAFPLPNWPKLPSTCEAPFMRQRPGTESRPLDECLMPVSHSGKSLSRQDPPKYKRLSALIGH</sequence>
<comment type="caution">
    <text evidence="2">The sequence shown here is derived from an EMBL/GenBank/DDBJ whole genome shotgun (WGS) entry which is preliminary data.</text>
</comment>
<feature type="region of interest" description="Disordered" evidence="1">
    <location>
        <begin position="360"/>
        <end position="426"/>
    </location>
</feature>
<feature type="region of interest" description="Disordered" evidence="1">
    <location>
        <begin position="472"/>
        <end position="495"/>
    </location>
</feature>
<evidence type="ECO:0000313" key="2">
    <source>
        <dbReference type="EMBL" id="MBW0516256.1"/>
    </source>
</evidence>
<dbReference type="AlphaFoldDB" id="A0A9Q3E5G8"/>
<reference evidence="2" key="1">
    <citation type="submission" date="2021-03" db="EMBL/GenBank/DDBJ databases">
        <title>Draft genome sequence of rust myrtle Austropuccinia psidii MF-1, a brazilian biotype.</title>
        <authorList>
            <person name="Quecine M.C."/>
            <person name="Pachon D.M.R."/>
            <person name="Bonatelli M.L."/>
            <person name="Correr F.H."/>
            <person name="Franceschini L.M."/>
            <person name="Leite T.F."/>
            <person name="Margarido G.R.A."/>
            <person name="Almeida C.A."/>
            <person name="Ferrarezi J.A."/>
            <person name="Labate C.A."/>
        </authorList>
    </citation>
    <scope>NUCLEOTIDE SEQUENCE</scope>
    <source>
        <strain evidence="2">MF-1</strain>
    </source>
</reference>
<feature type="region of interest" description="Disordered" evidence="1">
    <location>
        <begin position="676"/>
        <end position="718"/>
    </location>
</feature>
<feature type="compositionally biased region" description="Polar residues" evidence="1">
    <location>
        <begin position="399"/>
        <end position="415"/>
    </location>
</feature>
<name>A0A9Q3E5G8_9BASI</name>
<feature type="compositionally biased region" description="Low complexity" evidence="1">
    <location>
        <begin position="206"/>
        <end position="235"/>
    </location>
</feature>
<gene>
    <name evidence="2" type="ORF">O181_055971</name>
</gene>
<dbReference type="Proteomes" id="UP000765509">
    <property type="component" value="Unassembled WGS sequence"/>
</dbReference>
<evidence type="ECO:0000313" key="3">
    <source>
        <dbReference type="Proteomes" id="UP000765509"/>
    </source>
</evidence>
<feature type="region of interest" description="Disordered" evidence="1">
    <location>
        <begin position="206"/>
        <end position="243"/>
    </location>
</feature>